<evidence type="ECO:0000256" key="1">
    <source>
        <dbReference type="SAM" id="MobiDB-lite"/>
    </source>
</evidence>
<dbReference type="Pfam" id="PF00248">
    <property type="entry name" value="Aldo_ket_red"/>
    <property type="match status" value="1"/>
</dbReference>
<feature type="region of interest" description="Disordered" evidence="1">
    <location>
        <begin position="240"/>
        <end position="297"/>
    </location>
</feature>
<dbReference type="GeneID" id="20224402"/>
<dbReference type="InterPro" id="IPR029063">
    <property type="entry name" value="SAM-dependent_MTases_sf"/>
</dbReference>
<dbReference type="InterPro" id="IPR020471">
    <property type="entry name" value="AKR"/>
</dbReference>
<dbReference type="Proteomes" id="UP000002729">
    <property type="component" value="Unassembled WGS sequence"/>
</dbReference>
<proteinExistence type="predicted"/>
<dbReference type="GO" id="GO:0005829">
    <property type="term" value="C:cytosol"/>
    <property type="evidence" value="ECO:0007669"/>
    <property type="project" value="TreeGrafter"/>
</dbReference>
<dbReference type="RefSeq" id="XP_009036129.1">
    <property type="nucleotide sequence ID" value="XM_009037881.1"/>
</dbReference>
<dbReference type="InterPro" id="IPR041698">
    <property type="entry name" value="Methyltransf_25"/>
</dbReference>
<dbReference type="CDD" id="cd19152">
    <property type="entry name" value="AKR_AKR15A"/>
    <property type="match status" value="1"/>
</dbReference>
<dbReference type="SUPFAM" id="SSF51430">
    <property type="entry name" value="NAD(P)-linked oxidoreductase"/>
    <property type="match status" value="1"/>
</dbReference>
<dbReference type="eggNOG" id="KOG1576">
    <property type="taxonomic scope" value="Eukaryota"/>
</dbReference>
<gene>
    <name evidence="4" type="ORF">AURANDRAFT_63581</name>
</gene>
<dbReference type="Pfam" id="PF13649">
    <property type="entry name" value="Methyltransf_25"/>
    <property type="match status" value="1"/>
</dbReference>
<dbReference type="SUPFAM" id="SSF53335">
    <property type="entry name" value="S-adenosyl-L-methionine-dependent methyltransferases"/>
    <property type="match status" value="1"/>
</dbReference>
<keyword evidence="5" id="KW-1185">Reference proteome</keyword>
<evidence type="ECO:0000313" key="5">
    <source>
        <dbReference type="Proteomes" id="UP000002729"/>
    </source>
</evidence>
<accession>F0Y7E9</accession>
<feature type="region of interest" description="Disordered" evidence="1">
    <location>
        <begin position="585"/>
        <end position="614"/>
    </location>
</feature>
<dbReference type="GO" id="GO:0016491">
    <property type="term" value="F:oxidoreductase activity"/>
    <property type="evidence" value="ECO:0007669"/>
    <property type="project" value="InterPro"/>
</dbReference>
<protein>
    <submittedName>
        <fullName evidence="4">Uncharacterized protein</fullName>
    </submittedName>
</protein>
<name>F0Y7E9_AURAN</name>
<evidence type="ECO:0000259" key="2">
    <source>
        <dbReference type="Pfam" id="PF00248"/>
    </source>
</evidence>
<feature type="domain" description="NADP-dependent oxidoreductase" evidence="2">
    <location>
        <begin position="693"/>
        <end position="1013"/>
    </location>
</feature>
<dbReference type="InterPro" id="IPR036812">
    <property type="entry name" value="NAD(P)_OxRdtase_dom_sf"/>
</dbReference>
<dbReference type="KEGG" id="aaf:AURANDRAFT_63581"/>
<feature type="domain" description="Methyltransferase" evidence="3">
    <location>
        <begin position="1272"/>
        <end position="1343"/>
    </location>
</feature>
<dbReference type="EMBL" id="GL833126">
    <property type="protein sequence ID" value="EGB09000.1"/>
    <property type="molecule type" value="Genomic_DNA"/>
</dbReference>
<organism evidence="5">
    <name type="scientific">Aureococcus anophagefferens</name>
    <name type="common">Harmful bloom alga</name>
    <dbReference type="NCBI Taxonomy" id="44056"/>
    <lineage>
        <taxon>Eukaryota</taxon>
        <taxon>Sar</taxon>
        <taxon>Stramenopiles</taxon>
        <taxon>Ochrophyta</taxon>
        <taxon>Pelagophyceae</taxon>
        <taxon>Pelagomonadales</taxon>
        <taxon>Pelagomonadaceae</taxon>
        <taxon>Aureococcus</taxon>
    </lineage>
</organism>
<evidence type="ECO:0000313" key="4">
    <source>
        <dbReference type="EMBL" id="EGB09000.1"/>
    </source>
</evidence>
<dbReference type="PANTHER" id="PTHR42686:SF1">
    <property type="entry name" value="GH17980P-RELATED"/>
    <property type="match status" value="1"/>
</dbReference>
<dbReference type="InterPro" id="IPR023210">
    <property type="entry name" value="NADP_OxRdtase_dom"/>
</dbReference>
<sequence length="1420" mass="142527">MKPADGSDLVDYNAARAEAVHLRRFLAALRQQVANDGVTAAFEHRDDQGTWHRYAPEQSVLIAVALGQNPNGAAKLPGGPFEVRFGDFATSRKMATAPDTGMVQVNTASDNTRVVRPQLWACTAFALQGPAGWQVLPTAACRGIAAAIANAPDGGTVVIPNTPTEIRWGHAARTAAHPDVPSTGVIAVNLRDDSSVVVRGEWGPYGRPVVPGPASYGMGQPAARPMPGYGQPMQPGYGAAPGGFAPTAHPFAGAGGQPHVVGQQPAMRGGPPPGAPGQPKPQQQQQQQQQGGKGSSTATNAAVAFGAVGVAAAAGAGGVLAVQNADQISAGVNDAGQWVSGGGVGQAAGAAGQWTVGAANDVSRFATNQAAPAIGNAAGTAGQWTVGAANDVSQFATNQAAPAIGGAAGDVASWGTNQAAPAIGNAAGTAGQWTVGAANDVSQFATNQAAPAIGNAAGDVGQWGAGAANGAANWGGNAAQDATQWGAAAGMDAGQWGAGAAGDVGQWGAGAAQDVGQWGAGAGGAAANFGGDAAGWAGGAAVDVGQWSAGAAGTVGGVAGDAAGAAPYCTWSAQNVPSLKSSVTRAVPQMGKKEPQTRRNSALGRDTSSSTSSTTLSAVVTTAGTFSAHAALQLPTQASLWTASMDTKKQLALAAGASLGLVALYRWQRRSKKAAPPPLEKRRLAPGLEVTVLGCGGASLGDLYVETTHESALATLRTSLDGGIQFYDTAPWYGCGLSEARFGLGLARADRASFALNTKVGRTLEPDLGGGPRRGWKHGAHFSVTFDYSGAAFKTQLRDSLQRTGLARVESLVIHDLEPNAHKSADDPTGAATTKRHLDALASSGFAALCELRASGAIRAFGAGVNADEAGEDAAAKAAYNADYVNQLFALGDEAPGGRGLDFLLIANCYSLLNFSAAGILDECEKRGVAVVIGGPFSSGILATGPDPPRGTAMYNYRPASDDVRATARRIEAICKRHGVPLVAAALQFPLGHPAVASVIPGGKSPAEDEEAIGKQAKGFYIRPSAAIERGGGFFVPGLEGTKLRVALGGGLVGLVALSVALGGDAAPSVRASEAIAFVAAVGILAPYVPRPKARDAGAAADGASVAARAPRAAAAVAADAPGDAPWAAAAVRAAIPEATFVALLDARTGAVLLLDGGSRDLDADASPVPAAGVATRREAGKLFAALGGDADASKAAFVVPALDATRTWIIGAGDADLLRDDDRAWVCGVGVYALANTWGAARDGDATGGRVWPCGLELAPRVAAAAANRTVLDVGCGCGVVALAAARAGAKRVVAADVNPVPLRLVAAAAEDQGLAVEVESFDVASAAPLPPADVVAFADLTYEESLAEAVAARVLEARARGSHVLCATNPLRAGAAAFRGALPDVRFEPVALSRHAATHTDARNWKTRLVQHLDVVPD</sequence>
<feature type="compositionally biased region" description="Low complexity" evidence="1">
    <location>
        <begin position="240"/>
        <end position="252"/>
    </location>
</feature>
<dbReference type="Gene3D" id="3.20.20.100">
    <property type="entry name" value="NADP-dependent oxidoreductase domain"/>
    <property type="match status" value="1"/>
</dbReference>
<dbReference type="Gene3D" id="3.40.50.150">
    <property type="entry name" value="Vaccinia Virus protein VP39"/>
    <property type="match status" value="1"/>
</dbReference>
<dbReference type="InParanoid" id="F0Y7E9"/>
<dbReference type="OrthoDB" id="207292at2759"/>
<dbReference type="PANTHER" id="PTHR42686">
    <property type="entry name" value="GH17980P-RELATED"/>
    <property type="match status" value="1"/>
</dbReference>
<feature type="compositionally biased region" description="Low complexity" evidence="1">
    <location>
        <begin position="280"/>
        <end position="290"/>
    </location>
</feature>
<evidence type="ECO:0000259" key="3">
    <source>
        <dbReference type="Pfam" id="PF13649"/>
    </source>
</evidence>
<feature type="compositionally biased region" description="Pro residues" evidence="1">
    <location>
        <begin position="270"/>
        <end position="279"/>
    </location>
</feature>
<reference evidence="4 5" key="1">
    <citation type="journal article" date="2011" name="Proc. Natl. Acad. Sci. U.S.A.">
        <title>Niche of harmful alga Aureococcus anophagefferens revealed through ecogenomics.</title>
        <authorList>
            <person name="Gobler C.J."/>
            <person name="Berry D.L."/>
            <person name="Dyhrman S.T."/>
            <person name="Wilhelm S.W."/>
            <person name="Salamov A."/>
            <person name="Lobanov A.V."/>
            <person name="Zhang Y."/>
            <person name="Collier J.L."/>
            <person name="Wurch L.L."/>
            <person name="Kustka A.B."/>
            <person name="Dill B.D."/>
            <person name="Shah M."/>
            <person name="VerBerkmoes N.C."/>
            <person name="Kuo A."/>
            <person name="Terry A."/>
            <person name="Pangilinan J."/>
            <person name="Lindquist E.A."/>
            <person name="Lucas S."/>
            <person name="Paulsen I.T."/>
            <person name="Hattenrath-Lehmann T.K."/>
            <person name="Talmage S.C."/>
            <person name="Walker E.A."/>
            <person name="Koch F."/>
            <person name="Burson A.M."/>
            <person name="Marcoval M.A."/>
            <person name="Tang Y.Z."/>
            <person name="Lecleir G.R."/>
            <person name="Coyne K.J."/>
            <person name="Berg G.M."/>
            <person name="Bertrand E.M."/>
            <person name="Saito M.A."/>
            <person name="Gladyshev V.N."/>
            <person name="Grigoriev I.V."/>
        </authorList>
    </citation>
    <scope>NUCLEOTIDE SEQUENCE [LARGE SCALE GENOMIC DNA]</scope>
    <source>
        <strain evidence="5">CCMP 1984</strain>
    </source>
</reference>